<dbReference type="InterPro" id="IPR036388">
    <property type="entry name" value="WH-like_DNA-bd_sf"/>
</dbReference>
<dbReference type="FunFam" id="1.10.10.10:FF:000056">
    <property type="entry name" value="IclR family transcriptional regulator"/>
    <property type="match status" value="1"/>
</dbReference>
<dbReference type="InterPro" id="IPR050707">
    <property type="entry name" value="HTH_MetabolicPath_Reg"/>
</dbReference>
<dbReference type="Pfam" id="PF09339">
    <property type="entry name" value="HTH_IclR"/>
    <property type="match status" value="1"/>
</dbReference>
<evidence type="ECO:0000256" key="2">
    <source>
        <dbReference type="ARBA" id="ARBA00023125"/>
    </source>
</evidence>
<dbReference type="Proteomes" id="UP000186102">
    <property type="component" value="Unassembled WGS sequence"/>
</dbReference>
<sequence>MKEANKGLETVQRTLNLLSLFTVDKPEWGITELAEELGLHKSVVHRMLYTLHSNSFVNQNVVTKKYRLGVKLLELGMVVNESMDLRTEARPFMEKLFKETGETVLLAIVDGLTGICIEKIESSEGLKCTSRVGKRVPLNAGYTKLLLAHMPQESTDLVINSGLIQFTKQTPTDPNILKKQIEEIRQIGYSLTYGEMDEGSVGVSVPLRDYTNTVIGTLAIVGPQFRIEPKLNQYITLCCETGDQVSRRLGWLGV</sequence>
<dbReference type="GO" id="GO:0003700">
    <property type="term" value="F:DNA-binding transcription factor activity"/>
    <property type="evidence" value="ECO:0007669"/>
    <property type="project" value="TreeGrafter"/>
</dbReference>
<dbReference type="SUPFAM" id="SSF55781">
    <property type="entry name" value="GAF domain-like"/>
    <property type="match status" value="1"/>
</dbReference>
<dbReference type="InterPro" id="IPR014757">
    <property type="entry name" value="Tscrpt_reg_IclR_C"/>
</dbReference>
<dbReference type="AlphaFoldDB" id="A0A1Q8QMP9"/>
<dbReference type="PROSITE" id="PS51078">
    <property type="entry name" value="ICLR_ED"/>
    <property type="match status" value="1"/>
</dbReference>
<comment type="caution">
    <text evidence="8">The sequence shown here is derived from an EMBL/GenBank/DDBJ whole genome shotgun (WGS) entry which is preliminary data.</text>
</comment>
<keyword evidence="1" id="KW-0805">Transcription regulation</keyword>
<gene>
    <name evidence="8" type="ORF">DSOL_3950</name>
</gene>
<dbReference type="InterPro" id="IPR005471">
    <property type="entry name" value="Tscrpt_reg_IclR_N"/>
</dbReference>
<protein>
    <recommendedName>
        <fullName evidence="5">Glycerol operon regulatory protein</fullName>
    </recommendedName>
</protein>
<dbReference type="RefSeq" id="WP_075366368.1">
    <property type="nucleotide sequence ID" value="NZ_MLBF01000041.1"/>
</dbReference>
<dbReference type="InterPro" id="IPR036390">
    <property type="entry name" value="WH_DNA-bd_sf"/>
</dbReference>
<comment type="function">
    <text evidence="4">May be an activator protein for the gylABX operon.</text>
</comment>
<dbReference type="GO" id="GO:0003677">
    <property type="term" value="F:DNA binding"/>
    <property type="evidence" value="ECO:0007669"/>
    <property type="project" value="UniProtKB-KW"/>
</dbReference>
<proteinExistence type="predicted"/>
<evidence type="ECO:0000256" key="5">
    <source>
        <dbReference type="ARBA" id="ARBA00070406"/>
    </source>
</evidence>
<evidence type="ECO:0000313" key="9">
    <source>
        <dbReference type="Proteomes" id="UP000186102"/>
    </source>
</evidence>
<dbReference type="STRING" id="1888891.DSOL_3950"/>
<name>A0A1Q8QMP9_9FIRM</name>
<dbReference type="Gene3D" id="1.10.10.10">
    <property type="entry name" value="Winged helix-like DNA-binding domain superfamily/Winged helix DNA-binding domain"/>
    <property type="match status" value="1"/>
</dbReference>
<dbReference type="PANTHER" id="PTHR30136">
    <property type="entry name" value="HELIX-TURN-HELIX TRANSCRIPTIONAL REGULATOR, ICLR FAMILY"/>
    <property type="match status" value="1"/>
</dbReference>
<dbReference type="InterPro" id="IPR029016">
    <property type="entry name" value="GAF-like_dom_sf"/>
</dbReference>
<evidence type="ECO:0000313" key="8">
    <source>
        <dbReference type="EMBL" id="OLN28572.1"/>
    </source>
</evidence>
<dbReference type="EMBL" id="MLBF01000041">
    <property type="protein sequence ID" value="OLN28572.1"/>
    <property type="molecule type" value="Genomic_DNA"/>
</dbReference>
<evidence type="ECO:0000256" key="1">
    <source>
        <dbReference type="ARBA" id="ARBA00023015"/>
    </source>
</evidence>
<feature type="domain" description="HTH iclR-type" evidence="6">
    <location>
        <begin position="8"/>
        <end position="70"/>
    </location>
</feature>
<dbReference type="Gene3D" id="3.30.450.40">
    <property type="match status" value="1"/>
</dbReference>
<dbReference type="PANTHER" id="PTHR30136:SF35">
    <property type="entry name" value="HTH-TYPE TRANSCRIPTIONAL REGULATOR RV1719"/>
    <property type="match status" value="1"/>
</dbReference>
<keyword evidence="3" id="KW-0804">Transcription</keyword>
<evidence type="ECO:0000256" key="3">
    <source>
        <dbReference type="ARBA" id="ARBA00023163"/>
    </source>
</evidence>
<accession>A0A1Q8QMP9</accession>
<dbReference type="GO" id="GO:0045892">
    <property type="term" value="P:negative regulation of DNA-templated transcription"/>
    <property type="evidence" value="ECO:0007669"/>
    <property type="project" value="TreeGrafter"/>
</dbReference>
<dbReference type="SMART" id="SM00346">
    <property type="entry name" value="HTH_ICLR"/>
    <property type="match status" value="1"/>
</dbReference>
<dbReference type="PROSITE" id="PS51077">
    <property type="entry name" value="HTH_ICLR"/>
    <property type="match status" value="1"/>
</dbReference>
<feature type="domain" description="IclR-ED" evidence="7">
    <location>
        <begin position="71"/>
        <end position="251"/>
    </location>
</feature>
<organism evidence="8 9">
    <name type="scientific">Desulfosporosinus metallidurans</name>
    <dbReference type="NCBI Taxonomy" id="1888891"/>
    <lineage>
        <taxon>Bacteria</taxon>
        <taxon>Bacillati</taxon>
        <taxon>Bacillota</taxon>
        <taxon>Clostridia</taxon>
        <taxon>Eubacteriales</taxon>
        <taxon>Desulfitobacteriaceae</taxon>
        <taxon>Desulfosporosinus</taxon>
    </lineage>
</organism>
<reference evidence="8 9" key="1">
    <citation type="submission" date="2016-09" db="EMBL/GenBank/DDBJ databases">
        <title>Complete genome of Desulfosporosinus sp. OL.</title>
        <authorList>
            <person name="Mardanov A."/>
            <person name="Beletsky A."/>
            <person name="Panova A."/>
            <person name="Karnachuk O."/>
            <person name="Ravin N."/>
        </authorList>
    </citation>
    <scope>NUCLEOTIDE SEQUENCE [LARGE SCALE GENOMIC DNA]</scope>
    <source>
        <strain evidence="8 9">OL</strain>
    </source>
</reference>
<evidence type="ECO:0000256" key="4">
    <source>
        <dbReference type="ARBA" id="ARBA00058938"/>
    </source>
</evidence>
<evidence type="ECO:0000259" key="6">
    <source>
        <dbReference type="PROSITE" id="PS51077"/>
    </source>
</evidence>
<keyword evidence="9" id="KW-1185">Reference proteome</keyword>
<keyword evidence="2" id="KW-0238">DNA-binding</keyword>
<dbReference type="SUPFAM" id="SSF46785">
    <property type="entry name" value="Winged helix' DNA-binding domain"/>
    <property type="match status" value="1"/>
</dbReference>
<dbReference type="Pfam" id="PF01614">
    <property type="entry name" value="IclR_C"/>
    <property type="match status" value="1"/>
</dbReference>
<evidence type="ECO:0000259" key="7">
    <source>
        <dbReference type="PROSITE" id="PS51078"/>
    </source>
</evidence>